<evidence type="ECO:0000313" key="4">
    <source>
        <dbReference type="Proteomes" id="UP000245383"/>
    </source>
</evidence>
<accession>A0A2T9YQX3</accession>
<dbReference type="SMART" id="SM00443">
    <property type="entry name" value="G_patch"/>
    <property type="match status" value="1"/>
</dbReference>
<dbReference type="PROSITE" id="PS50174">
    <property type="entry name" value="G_PATCH"/>
    <property type="match status" value="1"/>
</dbReference>
<feature type="compositionally biased region" description="Low complexity" evidence="1">
    <location>
        <begin position="1"/>
        <end position="14"/>
    </location>
</feature>
<keyword evidence="4" id="KW-1185">Reference proteome</keyword>
<dbReference type="Proteomes" id="UP000245383">
    <property type="component" value="Unassembled WGS sequence"/>
</dbReference>
<dbReference type="AlphaFoldDB" id="A0A2T9YQX3"/>
<reference evidence="3 4" key="1">
    <citation type="journal article" date="2018" name="MBio">
        <title>Comparative Genomics Reveals the Core Gene Toolbox for the Fungus-Insect Symbiosis.</title>
        <authorList>
            <person name="Wang Y."/>
            <person name="Stata M."/>
            <person name="Wang W."/>
            <person name="Stajich J.E."/>
            <person name="White M.M."/>
            <person name="Moncalvo J.M."/>
        </authorList>
    </citation>
    <scope>NUCLEOTIDE SEQUENCE [LARGE SCALE GENOMIC DNA]</scope>
    <source>
        <strain evidence="3 4">SWE-8-4</strain>
    </source>
</reference>
<evidence type="ECO:0000256" key="1">
    <source>
        <dbReference type="SAM" id="MobiDB-lite"/>
    </source>
</evidence>
<organism evidence="3 4">
    <name type="scientific">Smittium simulii</name>
    <dbReference type="NCBI Taxonomy" id="133385"/>
    <lineage>
        <taxon>Eukaryota</taxon>
        <taxon>Fungi</taxon>
        <taxon>Fungi incertae sedis</taxon>
        <taxon>Zoopagomycota</taxon>
        <taxon>Kickxellomycotina</taxon>
        <taxon>Harpellomycetes</taxon>
        <taxon>Harpellales</taxon>
        <taxon>Legeriomycetaceae</taxon>
        <taxon>Smittium</taxon>
    </lineage>
</organism>
<dbReference type="InterPro" id="IPR000467">
    <property type="entry name" value="G_patch_dom"/>
</dbReference>
<dbReference type="PANTHER" id="PTHR20923:SF1">
    <property type="entry name" value="G PATCH DOMAIN AND ANKYRIN REPEAT-CONTAINING PROTEIN 1"/>
    <property type="match status" value="1"/>
</dbReference>
<evidence type="ECO:0000313" key="3">
    <source>
        <dbReference type="EMBL" id="PVU94758.1"/>
    </source>
</evidence>
<proteinExistence type="predicted"/>
<dbReference type="OrthoDB" id="21470at2759"/>
<dbReference type="PANTHER" id="PTHR20923">
    <property type="entry name" value="BAT4 PROTEIN-RELATED"/>
    <property type="match status" value="1"/>
</dbReference>
<feature type="region of interest" description="Disordered" evidence="1">
    <location>
        <begin position="1"/>
        <end position="29"/>
    </location>
</feature>
<dbReference type="Pfam" id="PF01585">
    <property type="entry name" value="G-patch"/>
    <property type="match status" value="1"/>
</dbReference>
<name>A0A2T9YQX3_9FUNG</name>
<comment type="caution">
    <text evidence="3">The sequence shown here is derived from an EMBL/GenBank/DDBJ whole genome shotgun (WGS) entry which is preliminary data.</text>
</comment>
<dbReference type="InterPro" id="IPR039146">
    <property type="entry name" value="GPANK1"/>
</dbReference>
<dbReference type="EMBL" id="MBFR01000075">
    <property type="protein sequence ID" value="PVU94758.1"/>
    <property type="molecule type" value="Genomic_DNA"/>
</dbReference>
<gene>
    <name evidence="3" type="ORF">BB561_002267</name>
</gene>
<feature type="domain" description="G-patch" evidence="2">
    <location>
        <begin position="145"/>
        <end position="192"/>
    </location>
</feature>
<protein>
    <recommendedName>
        <fullName evidence="2">G-patch domain-containing protein</fullName>
    </recommendedName>
</protein>
<evidence type="ECO:0000259" key="2">
    <source>
        <dbReference type="PROSITE" id="PS50174"/>
    </source>
</evidence>
<sequence>MDAASFYSSLISSSKQTESKPNQPDHHNLNIKCTTTPNDTNQFYLEKACIAQSNTKYTKFAEELSEPVHNEKTLAQWHFSAQKVASILAKSSDSALTATNFVAKLNDHCISTKKFIRGSPSNTRFNKNINCSDVRLLSCSKLQLKGSIGYKILERIGWRCGTGIGKKSTGFVQPIPPIIKKNNKFGIGFHTRWFRKNKSFNLKLPQTSFGAKIIRKIEEKNELKRKALFQLVKHDFA</sequence>
<dbReference type="GO" id="GO:0003676">
    <property type="term" value="F:nucleic acid binding"/>
    <property type="evidence" value="ECO:0007669"/>
    <property type="project" value="InterPro"/>
</dbReference>